<name>A0A0U2ZQH7_CITFR</name>
<proteinExistence type="predicted"/>
<evidence type="ECO:0000313" key="1">
    <source>
        <dbReference type="EMBL" id="ALT06336.1"/>
    </source>
</evidence>
<dbReference type="AlphaFoldDB" id="A0A0U2ZQH7"/>
<dbReference type="InterPro" id="IPR015223">
    <property type="entry name" value="MipZ"/>
</dbReference>
<dbReference type="PANTHER" id="PTHR13696:SF96">
    <property type="entry name" value="COBQ_COBB_MIND_PARA NUCLEOTIDE BINDING DOMAIN-CONTAINING PROTEIN"/>
    <property type="match status" value="1"/>
</dbReference>
<organism evidence="1">
    <name type="scientific">Citrobacter freundii</name>
    <dbReference type="NCBI Taxonomy" id="546"/>
    <lineage>
        <taxon>Bacteria</taxon>
        <taxon>Pseudomonadati</taxon>
        <taxon>Pseudomonadota</taxon>
        <taxon>Gammaproteobacteria</taxon>
        <taxon>Enterobacterales</taxon>
        <taxon>Enterobacteriaceae</taxon>
        <taxon>Citrobacter</taxon>
        <taxon>Citrobacter freundii complex</taxon>
    </lineage>
</organism>
<keyword evidence="1" id="KW-0614">Plasmid</keyword>
<accession>A0A0U2ZQH7</accession>
<dbReference type="PIRSF" id="PIRSF009320">
    <property type="entry name" value="Nuc_binding_HP_1000"/>
    <property type="match status" value="1"/>
</dbReference>
<dbReference type="InterPro" id="IPR050678">
    <property type="entry name" value="DNA_Partitioning_ATPase"/>
</dbReference>
<geneLocation type="plasmid" evidence="1">
    <name>pKPC2_CF65</name>
</geneLocation>
<sequence length="217" mass="23885">MTVIAAAHNKGGTGKTTTSVHLIGELRPDDVIDIDVHKGISILNRLRPDEAKWPVLTFNNKKELMSYIRERDEAGKLVYVDCGGFDSELTRSVVAVADLVIVPANDSPTELIGLASFDHVLADISKQIGVELVTHVLLCKTPPNKKNFPKMESQIAESRHMKLLSNRLPYRTGRYGFQESLETGQGITELKNGRASPAGRELRKVVAEIQALLSSEE</sequence>
<dbReference type="CDD" id="cd02042">
    <property type="entry name" value="ParAB_family"/>
    <property type="match status" value="1"/>
</dbReference>
<gene>
    <name evidence="1" type="ORF">pKPC2_CF65_00033</name>
</gene>
<dbReference type="PANTHER" id="PTHR13696">
    <property type="entry name" value="P-LOOP CONTAINING NUCLEOSIDE TRIPHOSPHATE HYDROLASE"/>
    <property type="match status" value="1"/>
</dbReference>
<reference evidence="1" key="1">
    <citation type="submission" date="2015-11" db="EMBL/GenBank/DDBJ databases">
        <authorList>
            <person name="Zong Z."/>
            <person name="Wu W."/>
            <person name="Feng Y."/>
        </authorList>
    </citation>
    <scope>NUCLEOTIDE SEQUENCE</scope>
    <source>
        <strain evidence="1">WCHCF65</strain>
        <plasmid evidence="1">pKPC2_CF65</plasmid>
    </source>
</reference>
<protein>
    <submittedName>
        <fullName evidence="1">ParA-like protein</fullName>
    </submittedName>
</protein>
<dbReference type="EMBL" id="KU176944">
    <property type="protein sequence ID" value="ALT06336.1"/>
    <property type="molecule type" value="Genomic_DNA"/>
</dbReference>
<dbReference type="Gene3D" id="3.40.50.300">
    <property type="entry name" value="P-loop containing nucleotide triphosphate hydrolases"/>
    <property type="match status" value="1"/>
</dbReference>
<dbReference type="Pfam" id="PF09140">
    <property type="entry name" value="MipZ"/>
    <property type="match status" value="1"/>
</dbReference>
<dbReference type="RefSeq" id="WP_053389862.1">
    <property type="nucleotide sequence ID" value="NZ_KU176944.1"/>
</dbReference>
<dbReference type="SUPFAM" id="SSF52540">
    <property type="entry name" value="P-loop containing nucleoside triphosphate hydrolases"/>
    <property type="match status" value="1"/>
</dbReference>
<dbReference type="InterPro" id="IPR027417">
    <property type="entry name" value="P-loop_NTPase"/>
</dbReference>